<reference evidence="4" key="1">
    <citation type="submission" date="2006-10" db="EMBL/GenBank/DDBJ databases">
        <title>Complete sequence of Solibacter usitatus Ellin6076.</title>
        <authorList>
            <consortium name="US DOE Joint Genome Institute"/>
            <person name="Copeland A."/>
            <person name="Lucas S."/>
            <person name="Lapidus A."/>
            <person name="Barry K."/>
            <person name="Detter J.C."/>
            <person name="Glavina del Rio T."/>
            <person name="Hammon N."/>
            <person name="Israni S."/>
            <person name="Dalin E."/>
            <person name="Tice H."/>
            <person name="Pitluck S."/>
            <person name="Thompson L.S."/>
            <person name="Brettin T."/>
            <person name="Bruce D."/>
            <person name="Han C."/>
            <person name="Tapia R."/>
            <person name="Gilna P."/>
            <person name="Schmutz J."/>
            <person name="Larimer F."/>
            <person name="Land M."/>
            <person name="Hauser L."/>
            <person name="Kyrpides N."/>
            <person name="Mikhailova N."/>
            <person name="Janssen P.H."/>
            <person name="Kuske C.R."/>
            <person name="Richardson P."/>
        </authorList>
    </citation>
    <scope>NUCLEOTIDE SEQUENCE</scope>
    <source>
        <strain evidence="4">Ellin6076</strain>
    </source>
</reference>
<dbReference type="KEGG" id="sus:Acid_2053"/>
<accession>Q026M6</accession>
<name>Q026M6_SOLUE</name>
<protein>
    <recommendedName>
        <fullName evidence="3">Outer membrane protein beta-barrel domain-containing protein</fullName>
    </recommendedName>
</protein>
<dbReference type="Gene3D" id="2.40.160.20">
    <property type="match status" value="1"/>
</dbReference>
<feature type="signal peptide" evidence="2">
    <location>
        <begin position="1"/>
        <end position="23"/>
    </location>
</feature>
<dbReference type="OrthoDB" id="115771at2"/>
<dbReference type="InterPro" id="IPR011250">
    <property type="entry name" value="OMP/PagP_B-barrel"/>
</dbReference>
<gene>
    <name evidence="4" type="ordered locus">Acid_2053</name>
</gene>
<dbReference type="InParanoid" id="Q026M6"/>
<dbReference type="eggNOG" id="COG3637">
    <property type="taxonomic scope" value="Bacteria"/>
</dbReference>
<dbReference type="AlphaFoldDB" id="Q026M6"/>
<evidence type="ECO:0000256" key="2">
    <source>
        <dbReference type="SAM" id="SignalP"/>
    </source>
</evidence>
<feature type="domain" description="Outer membrane protein beta-barrel" evidence="3">
    <location>
        <begin position="10"/>
        <end position="198"/>
    </location>
</feature>
<organism evidence="4">
    <name type="scientific">Solibacter usitatus (strain Ellin6076)</name>
    <dbReference type="NCBI Taxonomy" id="234267"/>
    <lineage>
        <taxon>Bacteria</taxon>
        <taxon>Pseudomonadati</taxon>
        <taxon>Acidobacteriota</taxon>
        <taxon>Terriglobia</taxon>
        <taxon>Bryobacterales</taxon>
        <taxon>Solibacteraceae</taxon>
        <taxon>Candidatus Solibacter</taxon>
    </lineage>
</organism>
<dbReference type="SUPFAM" id="SSF56925">
    <property type="entry name" value="OMPA-like"/>
    <property type="match status" value="1"/>
</dbReference>
<evidence type="ECO:0000313" key="4">
    <source>
        <dbReference type="EMBL" id="ABJ83043.1"/>
    </source>
</evidence>
<dbReference type="EMBL" id="CP000473">
    <property type="protein sequence ID" value="ABJ83043.1"/>
    <property type="molecule type" value="Genomic_DNA"/>
</dbReference>
<evidence type="ECO:0000259" key="3">
    <source>
        <dbReference type="Pfam" id="PF13505"/>
    </source>
</evidence>
<evidence type="ECO:0000256" key="1">
    <source>
        <dbReference type="ARBA" id="ARBA00022729"/>
    </source>
</evidence>
<dbReference type="Pfam" id="PF13505">
    <property type="entry name" value="OMP_b-brl"/>
    <property type="match status" value="1"/>
</dbReference>
<dbReference type="STRING" id="234267.Acid_2053"/>
<sequence length="198" mass="20971" precursor="true">MIKSLSFAAILLGGAMAALPAFSQEGGRSEVSVQAFGSFVKTTDNNGIDQGATNSGGVLASYRFFFTANHGVEVNYGYSLNTQTFGLPGGPLGVKADQHEVTAAYVYRHPVRGFVPFVEAGVGGLVFNPSDAPAASTQARAAFVYGGGADFNVTHRIFVRAEYRGLVYNSPTFDLAPVQGTDRVTHRAEPSIGFGYRF</sequence>
<feature type="chain" id="PRO_5004163213" description="Outer membrane protein beta-barrel domain-containing protein" evidence="2">
    <location>
        <begin position="24"/>
        <end position="198"/>
    </location>
</feature>
<dbReference type="InterPro" id="IPR027385">
    <property type="entry name" value="Beta-barrel_OMP"/>
</dbReference>
<dbReference type="HOGENOM" id="CLU_1348378_0_0_0"/>
<proteinExistence type="predicted"/>
<keyword evidence="1 2" id="KW-0732">Signal</keyword>